<dbReference type="RefSeq" id="XP_016229206.1">
    <property type="nucleotide sequence ID" value="XM_016365557.1"/>
</dbReference>
<feature type="domain" description="GDS1 winged helix" evidence="2">
    <location>
        <begin position="152"/>
        <end position="214"/>
    </location>
</feature>
<dbReference type="HOGENOM" id="CLU_036462_0_0_1"/>
<dbReference type="Proteomes" id="UP000054302">
    <property type="component" value="Unassembled WGS sequence"/>
</dbReference>
<accession>A0A0D1ZST9</accession>
<evidence type="ECO:0000313" key="4">
    <source>
        <dbReference type="Proteomes" id="UP000054302"/>
    </source>
</evidence>
<dbReference type="STRING" id="212818.A0A0D1ZST9"/>
<evidence type="ECO:0000313" key="3">
    <source>
        <dbReference type="EMBL" id="KIV97632.1"/>
    </source>
</evidence>
<dbReference type="GeneID" id="27319200"/>
<dbReference type="EMBL" id="KN847520">
    <property type="protein sequence ID" value="KIV97632.1"/>
    <property type="molecule type" value="Genomic_DNA"/>
</dbReference>
<proteinExistence type="predicted"/>
<feature type="region of interest" description="Disordered" evidence="1">
    <location>
        <begin position="234"/>
        <end position="314"/>
    </location>
</feature>
<reference evidence="3 4" key="1">
    <citation type="submission" date="2015-01" db="EMBL/GenBank/DDBJ databases">
        <title>The Genome Sequence of Exophiala mesophila CBS40295.</title>
        <authorList>
            <consortium name="The Broad Institute Genomics Platform"/>
            <person name="Cuomo C."/>
            <person name="de Hoog S."/>
            <person name="Gorbushina A."/>
            <person name="Stielow B."/>
            <person name="Teixiera M."/>
            <person name="Abouelleil A."/>
            <person name="Chapman S.B."/>
            <person name="Priest M."/>
            <person name="Young S.K."/>
            <person name="Wortman J."/>
            <person name="Nusbaum C."/>
            <person name="Birren B."/>
        </authorList>
    </citation>
    <scope>NUCLEOTIDE SEQUENCE [LARGE SCALE GENOMIC DNA]</scope>
    <source>
        <strain evidence="3 4">CBS 40295</strain>
    </source>
</reference>
<name>A0A0D1ZST9_EXOME</name>
<evidence type="ECO:0000259" key="2">
    <source>
        <dbReference type="Pfam" id="PF25318"/>
    </source>
</evidence>
<organism evidence="3 4">
    <name type="scientific">Exophiala mesophila</name>
    <name type="common">Black yeast-like fungus</name>
    <dbReference type="NCBI Taxonomy" id="212818"/>
    <lineage>
        <taxon>Eukaryota</taxon>
        <taxon>Fungi</taxon>
        <taxon>Dikarya</taxon>
        <taxon>Ascomycota</taxon>
        <taxon>Pezizomycotina</taxon>
        <taxon>Eurotiomycetes</taxon>
        <taxon>Chaetothyriomycetidae</taxon>
        <taxon>Chaetothyriales</taxon>
        <taxon>Herpotrichiellaceae</taxon>
        <taxon>Exophiala</taxon>
    </lineage>
</organism>
<dbReference type="Pfam" id="PF25318">
    <property type="entry name" value="WHD_GDS1"/>
    <property type="match status" value="2"/>
</dbReference>
<gene>
    <name evidence="3" type="ORF">PV10_01355</name>
</gene>
<dbReference type="InterPro" id="IPR057511">
    <property type="entry name" value="WH_GDS1"/>
</dbReference>
<feature type="domain" description="GDS1 winged helix" evidence="2">
    <location>
        <begin position="106"/>
        <end position="149"/>
    </location>
</feature>
<dbReference type="OrthoDB" id="4150221at2759"/>
<protein>
    <recommendedName>
        <fullName evidence="2">GDS1 winged helix domain-containing protein</fullName>
    </recommendedName>
</protein>
<dbReference type="AlphaFoldDB" id="A0A0D1ZST9"/>
<feature type="region of interest" description="Disordered" evidence="1">
    <location>
        <begin position="1"/>
        <end position="99"/>
    </location>
</feature>
<sequence length="442" mass="48751">MPYNTRRKSLSLPSLGIHLPNSSRVHRPTFKTLTNADSDVLPPTKKLKRSHDGDEPLSPVSSPRSKVGSPALEEVPSSTLAMTRGAAEQTPPPSPKTMPQFRKVDIEGINDDIVIGVIEQLEKTGNRPHLIRDLAAILALSNDSIAQYDHPAKHLLSCANRLNSSANPAALLSSRLSLYLKRPWTALSPCPLAKELIPVHPRKVFFFLTTQPRLPLPQSSDDILPPSLISAKNLTPSISDHSLGDDSDLEQRHRARLSPSPEVELYSPELDQEDPMQPPTPGQHFSARSSLNPDGTPDIRSRPNRAPSPPLEADERGFTETATAVRARGMSLRSPTVQESVEIDEKLRSVELVEETPEVSQKRDRELGLELFGHTNSHIHVPEQKVLGSSPMIHAKPDLSSHLSKPNLSLQLEELDIIESSWALKSPEQMDIDELDDLFTGF</sequence>
<keyword evidence="4" id="KW-1185">Reference proteome</keyword>
<evidence type="ECO:0000256" key="1">
    <source>
        <dbReference type="SAM" id="MobiDB-lite"/>
    </source>
</evidence>
<dbReference type="VEuPathDB" id="FungiDB:PV10_01355"/>
<dbReference type="OMA" id="YLNRTWP"/>